<dbReference type="GO" id="GO:0000287">
    <property type="term" value="F:magnesium ion binding"/>
    <property type="evidence" value="ECO:0007669"/>
    <property type="project" value="UniProtKB-UniRule"/>
</dbReference>
<dbReference type="EC" id="3.11.1.1" evidence="8 9"/>
<feature type="active site" description="Schiff-base intermediate with substrate" evidence="9">
    <location>
        <position position="51"/>
    </location>
</feature>
<keyword evidence="11" id="KW-1185">Reference proteome</keyword>
<dbReference type="RefSeq" id="WP_184224501.1">
    <property type="nucleotide sequence ID" value="NZ_JACIIU010000024.1"/>
</dbReference>
<dbReference type="SFLD" id="SFLDS00003">
    <property type="entry name" value="Haloacid_Dehalogenase"/>
    <property type="match status" value="1"/>
</dbReference>
<comment type="function">
    <text evidence="7 9">Involved in phosphonate degradation.</text>
</comment>
<comment type="caution">
    <text evidence="10">The sequence shown here is derived from an EMBL/GenBank/DDBJ whole genome shotgun (WGS) entry which is preliminary data.</text>
</comment>
<evidence type="ECO:0000256" key="1">
    <source>
        <dbReference type="ARBA" id="ARBA00011738"/>
    </source>
</evidence>
<evidence type="ECO:0000256" key="5">
    <source>
        <dbReference type="ARBA" id="ARBA00023270"/>
    </source>
</evidence>
<keyword evidence="2 9" id="KW-0479">Metal-binding</keyword>
<dbReference type="Proteomes" id="UP000555393">
    <property type="component" value="Unassembled WGS sequence"/>
</dbReference>
<comment type="similarity">
    <text evidence="9">Belongs to the HAD-like hydrolase superfamily. PhnX family.</text>
</comment>
<keyword evidence="5 9" id="KW-0704">Schiff base</keyword>
<dbReference type="NCBIfam" id="TIGR01422">
    <property type="entry name" value="phosphonatase"/>
    <property type="match status" value="1"/>
</dbReference>
<keyword evidence="3 9" id="KW-0378">Hydrolase</keyword>
<dbReference type="FunFam" id="1.10.150.240:FF:000006">
    <property type="entry name" value="Phosphonoacetaldehyde hydrolase"/>
    <property type="match status" value="1"/>
</dbReference>
<feature type="binding site" evidence="9">
    <location>
        <position position="12"/>
    </location>
    <ligand>
        <name>Mg(2+)</name>
        <dbReference type="ChEBI" id="CHEBI:18420"/>
    </ligand>
</feature>
<dbReference type="InterPro" id="IPR006323">
    <property type="entry name" value="Phosphonoacetald_hydro"/>
</dbReference>
<comment type="subunit">
    <text evidence="1 9">Homodimer.</text>
</comment>
<dbReference type="AlphaFoldDB" id="A0A841LZT4"/>
<dbReference type="GO" id="GO:0050194">
    <property type="term" value="F:phosphonoacetaldehyde hydrolase activity"/>
    <property type="evidence" value="ECO:0007669"/>
    <property type="project" value="UniProtKB-UniRule"/>
</dbReference>
<dbReference type="GO" id="GO:0006281">
    <property type="term" value="P:DNA repair"/>
    <property type="evidence" value="ECO:0007669"/>
    <property type="project" value="TreeGrafter"/>
</dbReference>
<dbReference type="Gene3D" id="1.10.150.240">
    <property type="entry name" value="Putative phosphatase, domain 2"/>
    <property type="match status" value="1"/>
</dbReference>
<dbReference type="PANTHER" id="PTHR43434">
    <property type="entry name" value="PHOSPHOGLYCOLATE PHOSPHATASE"/>
    <property type="match status" value="1"/>
</dbReference>
<dbReference type="EMBL" id="JACIIU010000024">
    <property type="protein sequence ID" value="MBB6262330.1"/>
    <property type="molecule type" value="Genomic_DNA"/>
</dbReference>
<dbReference type="GO" id="GO:0005829">
    <property type="term" value="C:cytosol"/>
    <property type="evidence" value="ECO:0007669"/>
    <property type="project" value="TreeGrafter"/>
</dbReference>
<evidence type="ECO:0000256" key="4">
    <source>
        <dbReference type="ARBA" id="ARBA00022842"/>
    </source>
</evidence>
<dbReference type="InterPro" id="IPR036412">
    <property type="entry name" value="HAD-like_sf"/>
</dbReference>
<evidence type="ECO:0000256" key="9">
    <source>
        <dbReference type="HAMAP-Rule" id="MF_01375"/>
    </source>
</evidence>
<dbReference type="InterPro" id="IPR050155">
    <property type="entry name" value="HAD-like_hydrolase_sf"/>
</dbReference>
<evidence type="ECO:0000256" key="2">
    <source>
        <dbReference type="ARBA" id="ARBA00022723"/>
    </source>
</evidence>
<protein>
    <recommendedName>
        <fullName evidence="8 9">Phosphonoacetaldehyde hydrolase</fullName>
        <shortName evidence="9">Phosphonatase</shortName>
        <ecNumber evidence="8 9">3.11.1.1</ecNumber>
    </recommendedName>
    <alternativeName>
        <fullName evidence="9">Phosphonoacetaldehyde phosphonohydrolase</fullName>
    </alternativeName>
</protein>
<dbReference type="SUPFAM" id="SSF56784">
    <property type="entry name" value="HAD-like"/>
    <property type="match status" value="1"/>
</dbReference>
<dbReference type="PANTHER" id="PTHR43434:SF19">
    <property type="entry name" value="PHOSPHONOACETALDEHYDE HYDROLASE"/>
    <property type="match status" value="1"/>
</dbReference>
<dbReference type="GO" id="GO:0008967">
    <property type="term" value="F:phosphoglycolate phosphatase activity"/>
    <property type="evidence" value="ECO:0007669"/>
    <property type="project" value="TreeGrafter"/>
</dbReference>
<accession>A0A841LZT4</accession>
<gene>
    <name evidence="9" type="primary">phnX</name>
    <name evidence="10" type="ORF">FHS77_002902</name>
</gene>
<keyword evidence="4 9" id="KW-0460">Magnesium</keyword>
<evidence type="ECO:0000256" key="8">
    <source>
        <dbReference type="ARBA" id="ARBA00066472"/>
    </source>
</evidence>
<dbReference type="GO" id="GO:0019700">
    <property type="term" value="P:organic phosphonate catabolic process"/>
    <property type="evidence" value="ECO:0007669"/>
    <property type="project" value="InterPro"/>
</dbReference>
<evidence type="ECO:0000256" key="7">
    <source>
        <dbReference type="ARBA" id="ARBA00056573"/>
    </source>
</evidence>
<reference evidence="10 11" key="1">
    <citation type="submission" date="2020-08" db="EMBL/GenBank/DDBJ databases">
        <title>Genomic Encyclopedia of Type Strains, Phase IV (KMG-IV): sequencing the most valuable type-strain genomes for metagenomic binning, comparative biology and taxonomic classification.</title>
        <authorList>
            <person name="Goeker M."/>
        </authorList>
    </citation>
    <scope>NUCLEOTIDE SEQUENCE [LARGE SCALE GENOMIC DNA]</scope>
    <source>
        <strain evidence="10 11">DSM 22336</strain>
    </source>
</reference>
<name>A0A841LZT4_9HYPH</name>
<feature type="active site" description="Nucleophile" evidence="9">
    <location>
        <position position="10"/>
    </location>
</feature>
<dbReference type="SFLD" id="SFLDG01129">
    <property type="entry name" value="C1.5:_HAD__Beta-PGM__Phosphata"/>
    <property type="match status" value="1"/>
</dbReference>
<evidence type="ECO:0000256" key="3">
    <source>
        <dbReference type="ARBA" id="ARBA00022801"/>
    </source>
</evidence>
<feature type="binding site" evidence="9">
    <location>
        <position position="10"/>
    </location>
    <ligand>
        <name>Mg(2+)</name>
        <dbReference type="ChEBI" id="CHEBI:18420"/>
    </ligand>
</feature>
<dbReference type="SFLD" id="SFLDG01135">
    <property type="entry name" value="C1.5.6:_HAD__Beta-PGM__Phospha"/>
    <property type="match status" value="1"/>
</dbReference>
<sequence>MNHLKAVVFDWAGTMIDFGSFAPMGVFVEAFSRFSIEVSIAEAREPMGRPKWDHIVAMLAQPRIRAAWEAKHKRTPTEADVQAVYDVFVPLNEEVVSQFADLVPGAAELVVAMRERGLKIGSTTGYTRSIMERVLPLAKAQGYEPDNLVCAGDLPYGRPTPMNMYQCFLDLQVWPAHAVVKVDDTGVGIDEGREAGCWTVAVTLSGNEAGVTPEQLAAMPDEDVQKLRAHASDVLGRHRPDYIIDTVADLLPVLNDIEQRLANGERPKG</sequence>
<evidence type="ECO:0000256" key="6">
    <source>
        <dbReference type="ARBA" id="ARBA00052005"/>
    </source>
</evidence>
<dbReference type="InterPro" id="IPR023214">
    <property type="entry name" value="HAD_sf"/>
</dbReference>
<organism evidence="10 11">
    <name type="scientific">Paenochrobactrum gallinarii</name>
    <dbReference type="NCBI Taxonomy" id="643673"/>
    <lineage>
        <taxon>Bacteria</taxon>
        <taxon>Pseudomonadati</taxon>
        <taxon>Pseudomonadota</taxon>
        <taxon>Alphaproteobacteria</taxon>
        <taxon>Hyphomicrobiales</taxon>
        <taxon>Brucellaceae</taxon>
        <taxon>Paenochrobactrum</taxon>
    </lineage>
</organism>
<dbReference type="Gene3D" id="3.40.50.1000">
    <property type="entry name" value="HAD superfamily/HAD-like"/>
    <property type="match status" value="1"/>
</dbReference>
<dbReference type="InterPro" id="IPR023198">
    <property type="entry name" value="PGP-like_dom2"/>
</dbReference>
<dbReference type="Pfam" id="PF00702">
    <property type="entry name" value="Hydrolase"/>
    <property type="match status" value="1"/>
</dbReference>
<proteinExistence type="inferred from homology"/>
<dbReference type="HAMAP" id="MF_01375">
    <property type="entry name" value="PhnX"/>
    <property type="match status" value="1"/>
</dbReference>
<feature type="binding site" evidence="9">
    <location>
        <position position="184"/>
    </location>
    <ligand>
        <name>Mg(2+)</name>
        <dbReference type="ChEBI" id="CHEBI:18420"/>
    </ligand>
</feature>
<evidence type="ECO:0000313" key="10">
    <source>
        <dbReference type="EMBL" id="MBB6262330.1"/>
    </source>
</evidence>
<comment type="cofactor">
    <cofactor evidence="9">
        <name>Mg(2+)</name>
        <dbReference type="ChEBI" id="CHEBI:18420"/>
    </cofactor>
    <text evidence="9">Binds 1 Mg(2+) ion per subunit.</text>
</comment>
<comment type="catalytic activity">
    <reaction evidence="6 9">
        <text>phosphonoacetaldehyde + H2O = acetaldehyde + phosphate + H(+)</text>
        <dbReference type="Rhea" id="RHEA:18905"/>
        <dbReference type="ChEBI" id="CHEBI:15343"/>
        <dbReference type="ChEBI" id="CHEBI:15377"/>
        <dbReference type="ChEBI" id="CHEBI:15378"/>
        <dbReference type="ChEBI" id="CHEBI:43474"/>
        <dbReference type="ChEBI" id="CHEBI:58383"/>
        <dbReference type="EC" id="3.11.1.1"/>
    </reaction>
</comment>
<evidence type="ECO:0000313" key="11">
    <source>
        <dbReference type="Proteomes" id="UP000555393"/>
    </source>
</evidence>